<dbReference type="GO" id="GO:0032259">
    <property type="term" value="P:methylation"/>
    <property type="evidence" value="ECO:0007669"/>
    <property type="project" value="UniProtKB-KW"/>
</dbReference>
<feature type="region of interest" description="Disordered" evidence="1">
    <location>
        <begin position="96"/>
        <end position="138"/>
    </location>
</feature>
<name>A0A1V9XBS6_9ACAR</name>
<feature type="compositionally biased region" description="Basic and acidic residues" evidence="1">
    <location>
        <begin position="173"/>
        <end position="199"/>
    </location>
</feature>
<keyword evidence="3" id="KW-1185">Reference proteome</keyword>
<organism evidence="2 3">
    <name type="scientific">Tropilaelaps mercedesae</name>
    <dbReference type="NCBI Taxonomy" id="418985"/>
    <lineage>
        <taxon>Eukaryota</taxon>
        <taxon>Metazoa</taxon>
        <taxon>Ecdysozoa</taxon>
        <taxon>Arthropoda</taxon>
        <taxon>Chelicerata</taxon>
        <taxon>Arachnida</taxon>
        <taxon>Acari</taxon>
        <taxon>Parasitiformes</taxon>
        <taxon>Mesostigmata</taxon>
        <taxon>Gamasina</taxon>
        <taxon>Dermanyssoidea</taxon>
        <taxon>Laelapidae</taxon>
        <taxon>Tropilaelaps</taxon>
    </lineage>
</organism>
<sequence length="225" mass="24886">MSGTFLFAGVDGASDEMRRSRTAGNLERLKARLAAKRGLLPSESAGQPGGHDAASGVIGHQRDEEDEFEKALRNCRQDNDYIYLGIDATDDDWKSIKKRGKSAGGRVPSGGGDQTWNPKGVSLKNVNKGEQRPQREGVKREIMESILAESTKFEPDIVSTPDKGAKMPKHKGMPREKKDPAKVKPKKEVVHKIPTEPKVRRPGKKGMATAKQRLGKILKIHRMYH</sequence>
<accession>A0A1V9XBS6</accession>
<comment type="caution">
    <text evidence="2">The sequence shown here is derived from an EMBL/GenBank/DDBJ whole genome shotgun (WGS) entry which is preliminary data.</text>
</comment>
<dbReference type="GO" id="GO:0008168">
    <property type="term" value="F:methyltransferase activity"/>
    <property type="evidence" value="ECO:0007669"/>
    <property type="project" value="UniProtKB-KW"/>
</dbReference>
<protein>
    <submittedName>
        <fullName evidence="2">Lysine-specific demethylase PHF2-like</fullName>
    </submittedName>
</protein>
<dbReference type="STRING" id="418985.A0A1V9XBS6"/>
<dbReference type="EMBL" id="MNPL01015618">
    <property type="protein sequence ID" value="OQR70994.1"/>
    <property type="molecule type" value="Genomic_DNA"/>
</dbReference>
<feature type="compositionally biased region" description="Basic and acidic residues" evidence="1">
    <location>
        <begin position="127"/>
        <end position="138"/>
    </location>
</feature>
<dbReference type="Proteomes" id="UP000192247">
    <property type="component" value="Unassembled WGS sequence"/>
</dbReference>
<keyword evidence="2" id="KW-0489">Methyltransferase</keyword>
<gene>
    <name evidence="2" type="ORF">BIW11_01588</name>
</gene>
<dbReference type="AlphaFoldDB" id="A0A1V9XBS6"/>
<feature type="region of interest" description="Disordered" evidence="1">
    <location>
        <begin position="37"/>
        <end position="66"/>
    </location>
</feature>
<keyword evidence="2" id="KW-0808">Transferase</keyword>
<evidence type="ECO:0000313" key="2">
    <source>
        <dbReference type="EMBL" id="OQR70994.1"/>
    </source>
</evidence>
<dbReference type="OrthoDB" id="5876800at2759"/>
<evidence type="ECO:0000313" key="3">
    <source>
        <dbReference type="Proteomes" id="UP000192247"/>
    </source>
</evidence>
<reference evidence="2 3" key="1">
    <citation type="journal article" date="2017" name="Gigascience">
        <title>Draft genome of the honey bee ectoparasitic mite, Tropilaelaps mercedesae, is shaped by the parasitic life history.</title>
        <authorList>
            <person name="Dong X."/>
            <person name="Armstrong S.D."/>
            <person name="Xia D."/>
            <person name="Makepeace B.L."/>
            <person name="Darby A.C."/>
            <person name="Kadowaki T."/>
        </authorList>
    </citation>
    <scope>NUCLEOTIDE SEQUENCE [LARGE SCALE GENOMIC DNA]</scope>
    <source>
        <strain evidence="2">Wuxi-XJTLU</strain>
    </source>
</reference>
<evidence type="ECO:0000256" key="1">
    <source>
        <dbReference type="SAM" id="MobiDB-lite"/>
    </source>
</evidence>
<dbReference type="InParanoid" id="A0A1V9XBS6"/>
<feature type="compositionally biased region" description="Basic residues" evidence="1">
    <location>
        <begin position="213"/>
        <end position="225"/>
    </location>
</feature>
<proteinExistence type="predicted"/>
<feature type="region of interest" description="Disordered" evidence="1">
    <location>
        <begin position="152"/>
        <end position="225"/>
    </location>
</feature>